<dbReference type="EC" id="2.4.-.-" evidence="3"/>
<keyword evidence="3" id="KW-0328">Glycosyltransferase</keyword>
<dbReference type="PANTHER" id="PTHR22916">
    <property type="entry name" value="GLYCOSYLTRANSFERASE"/>
    <property type="match status" value="1"/>
</dbReference>
<dbReference type="PANTHER" id="PTHR22916:SF3">
    <property type="entry name" value="UDP-GLCNAC:BETAGAL BETA-1,3-N-ACETYLGLUCOSAMINYLTRANSFERASE-LIKE PROTEIN 1"/>
    <property type="match status" value="1"/>
</dbReference>
<evidence type="ECO:0000256" key="1">
    <source>
        <dbReference type="SAM" id="Phobius"/>
    </source>
</evidence>
<reference evidence="3 4" key="2">
    <citation type="journal article" date="2024" name="Int. J. Syst. Evol. Microbiol.">
        <title>Promethearchaeum syntrophicum gen. nov., sp. nov., an anaerobic, obligately syntrophic archaeon, the first isolate of the lineage 'Asgard' archaea, and proposal of the new archaeal phylum Promethearchaeota phyl. nov. and kingdom Promethearchaeati regn. nov.</title>
        <authorList>
            <person name="Imachi H."/>
            <person name="Nobu M.K."/>
            <person name="Kato S."/>
            <person name="Takaki Y."/>
            <person name="Miyazaki M."/>
            <person name="Miyata M."/>
            <person name="Ogawara M."/>
            <person name="Saito Y."/>
            <person name="Sakai S."/>
            <person name="Tahara Y.O."/>
            <person name="Takano Y."/>
            <person name="Tasumi E."/>
            <person name="Uematsu K."/>
            <person name="Yoshimura T."/>
            <person name="Itoh T."/>
            <person name="Ohkuma M."/>
            <person name="Takai K."/>
        </authorList>
    </citation>
    <scope>NUCLEOTIDE SEQUENCE [LARGE SCALE GENOMIC DNA]</scope>
    <source>
        <strain evidence="3 4">MK-D1</strain>
    </source>
</reference>
<dbReference type="Proteomes" id="UP000321408">
    <property type="component" value="Chromosome"/>
</dbReference>
<dbReference type="InterPro" id="IPR001173">
    <property type="entry name" value="Glyco_trans_2-like"/>
</dbReference>
<keyword evidence="1" id="KW-0812">Transmembrane</keyword>
<dbReference type="EMBL" id="CP042905">
    <property type="protein sequence ID" value="QEE16064.1"/>
    <property type="molecule type" value="Genomic_DNA"/>
</dbReference>
<dbReference type="InterPro" id="IPR029044">
    <property type="entry name" value="Nucleotide-diphossugar_trans"/>
</dbReference>
<feature type="transmembrane region" description="Helical" evidence="1">
    <location>
        <begin position="276"/>
        <end position="298"/>
    </location>
</feature>
<keyword evidence="3" id="KW-0808">Transferase</keyword>
<evidence type="ECO:0000313" key="3">
    <source>
        <dbReference type="EMBL" id="QEE16064.1"/>
    </source>
</evidence>
<evidence type="ECO:0000259" key="2">
    <source>
        <dbReference type="Pfam" id="PF00535"/>
    </source>
</evidence>
<feature type="domain" description="Glycosyltransferase 2-like" evidence="2">
    <location>
        <begin position="10"/>
        <end position="177"/>
    </location>
</feature>
<reference evidence="3 4" key="1">
    <citation type="journal article" date="2020" name="Nature">
        <title>Isolation of an archaeon at the prokaryote-eukaryote interface.</title>
        <authorList>
            <person name="Imachi H."/>
            <person name="Nobu M.K."/>
            <person name="Nakahara N."/>
            <person name="Morono Y."/>
            <person name="Ogawara M."/>
            <person name="Takaki Y."/>
            <person name="Takano Y."/>
            <person name="Uematsu K."/>
            <person name="Ikuta T."/>
            <person name="Ito M."/>
            <person name="Matsui Y."/>
            <person name="Miyazaki M."/>
            <person name="Murata K."/>
            <person name="Saito Y."/>
            <person name="Sakai S."/>
            <person name="Song C."/>
            <person name="Tasumi E."/>
            <person name="Yamanaka Y."/>
            <person name="Yamaguchi T."/>
            <person name="Kamagata Y."/>
            <person name="Tamaki H."/>
            <person name="Takai K."/>
        </authorList>
    </citation>
    <scope>NUCLEOTIDE SEQUENCE [LARGE SCALE GENOMIC DNA]</scope>
    <source>
        <strain evidence="3 4">MK-D1</strain>
    </source>
</reference>
<accession>A0A5B9DA96</accession>
<dbReference type="Gene3D" id="3.90.550.10">
    <property type="entry name" value="Spore Coat Polysaccharide Biosynthesis Protein SpsA, Chain A"/>
    <property type="match status" value="1"/>
</dbReference>
<dbReference type="OrthoDB" id="141732at2157"/>
<dbReference type="RefSeq" id="WP_147662951.1">
    <property type="nucleotide sequence ID" value="NZ_CP042905.2"/>
</dbReference>
<dbReference type="SUPFAM" id="SSF53448">
    <property type="entry name" value="Nucleotide-diphospho-sugar transferases"/>
    <property type="match status" value="1"/>
</dbReference>
<dbReference type="KEGG" id="psyt:DSAG12_01892"/>
<evidence type="ECO:0000313" key="4">
    <source>
        <dbReference type="Proteomes" id="UP000321408"/>
    </source>
</evidence>
<keyword evidence="1" id="KW-1133">Transmembrane helix</keyword>
<dbReference type="Pfam" id="PF00535">
    <property type="entry name" value="Glycos_transf_2"/>
    <property type="match status" value="1"/>
</dbReference>
<organism evidence="3 4">
    <name type="scientific">Promethearchaeum syntrophicum</name>
    <dbReference type="NCBI Taxonomy" id="2594042"/>
    <lineage>
        <taxon>Archaea</taxon>
        <taxon>Promethearchaeati</taxon>
        <taxon>Promethearchaeota</taxon>
        <taxon>Promethearchaeia</taxon>
        <taxon>Promethearchaeales</taxon>
        <taxon>Promethearchaeaceae</taxon>
        <taxon>Promethearchaeum</taxon>
    </lineage>
</organism>
<proteinExistence type="predicted"/>
<dbReference type="GeneID" id="41329884"/>
<keyword evidence="4" id="KW-1185">Reference proteome</keyword>
<protein>
    <submittedName>
        <fullName evidence="3">Glycosyltransferase</fullName>
        <ecNumber evidence="3">2.4.-.-</ecNumber>
    </submittedName>
</protein>
<name>A0A5B9DA96_9ARCH</name>
<dbReference type="AlphaFoldDB" id="A0A5B9DA96"/>
<dbReference type="GO" id="GO:0016758">
    <property type="term" value="F:hexosyltransferase activity"/>
    <property type="evidence" value="ECO:0007669"/>
    <property type="project" value="UniProtKB-ARBA"/>
</dbReference>
<sequence>MRETEKPLISICCITFNQERYIKKTIEGFLKQKITYPIEIIIHDDASTDNTVNIIKEFHKNYPTIIKPIFQTVNQYQLGKRGSYFAFKEANGKYIAFCEGDDYWIDQYKLQKQVDFLEANPDCTISGHRIILYYDAEQKFGDPFPSKYIPEISNINLFLSHNFIPSLSIVFRREIIENLPDIYFKVPFGDYILKVLCAEKGKIGFINQIMGVYRIHNKGVSQGNKMQFLKMRINNIEQISNYLNYRKDLKLLLLKNRIEKAFLLYEWGAKNRFKIYFQYILSNSASFMEIIYIGILIIKWKLFPYLKLVKKSIKNHTNIDLEI</sequence>
<gene>
    <name evidence="3" type="ORF">DSAG12_01892</name>
</gene>
<keyword evidence="1" id="KW-0472">Membrane</keyword>